<sequence length="541" mass="60938">MKCMICNTQLNSSSYCPGCGCNVTVQKQIVALSNLYYNRGLEKAQIRDLSGAITCLQRSLRMYKYNIHARNLLGLVYFETGEVVAALSEWVISKNMQPENNIAADYINRLQKNANRLDTINMSIKKYNQCLEYCKRGSIDMAEMQLRKVLADNPKLIKGYHLLALIYIRNGKYEKARKQLKSAAKIDKTNTTTLRFLREVEQQTGKITNLEPRFKAREKVKQEKEGRVIYRSGNDVVIQPMEYRERTVTNTLINLIIGLLVGASALWFLVVPAQNQRINQKANQKVVEYSDKVATQAAELTRLQEEIDNSSESVNTATDQISQAKETTTSYENLLKAWQAYNDENYETAANALEGVNSDLLSVEAKSMYDAIMGDIGSSVKQKYQSTAMDAYESGDYATAIENYTKALDIGEPDFTSMFYLAQAYQKSGDTDNAKTWYQKIIDTFPGTQNASDAQDYLDALTGGSSSSGSSQSSQTQSQADTSDNSDDTNYDEEDNSEEDDSNYDNNDEEDTSNDNNDEDYSNSDEEDNSYSDYSEEDSEE</sequence>
<dbReference type="Gene3D" id="1.25.40.10">
    <property type="entry name" value="Tetratricopeptide repeat domain"/>
    <property type="match status" value="3"/>
</dbReference>
<evidence type="ECO:0000256" key="5">
    <source>
        <dbReference type="SAM" id="MobiDB-lite"/>
    </source>
</evidence>
<feature type="coiled-coil region" evidence="4">
    <location>
        <begin position="286"/>
        <end position="327"/>
    </location>
</feature>
<dbReference type="PANTHER" id="PTHR45586">
    <property type="entry name" value="TPR REPEAT-CONTAINING PROTEIN PA4667"/>
    <property type="match status" value="1"/>
</dbReference>
<dbReference type="EMBL" id="JACRTP010000003">
    <property type="protein sequence ID" value="MBC8628633.1"/>
    <property type="molecule type" value="Genomic_DNA"/>
</dbReference>
<gene>
    <name evidence="7" type="ORF">H8712_08385</name>
</gene>
<proteinExistence type="predicted"/>
<dbReference type="SUPFAM" id="SSF48452">
    <property type="entry name" value="TPR-like"/>
    <property type="match status" value="2"/>
</dbReference>
<evidence type="ECO:0000256" key="1">
    <source>
        <dbReference type="ARBA" id="ARBA00022737"/>
    </source>
</evidence>
<dbReference type="InterPro" id="IPR011990">
    <property type="entry name" value="TPR-like_helical_dom_sf"/>
</dbReference>
<keyword evidence="6" id="KW-0472">Membrane</keyword>
<dbReference type="PANTHER" id="PTHR45586:SF1">
    <property type="entry name" value="LIPOPOLYSACCHARIDE ASSEMBLY PROTEIN B"/>
    <property type="match status" value="1"/>
</dbReference>
<dbReference type="InterPro" id="IPR013105">
    <property type="entry name" value="TPR_2"/>
</dbReference>
<keyword evidence="2 3" id="KW-0802">TPR repeat</keyword>
<organism evidence="7 8">
    <name type="scientific">Blautia stercoris</name>
    <dbReference type="NCBI Taxonomy" id="871664"/>
    <lineage>
        <taxon>Bacteria</taxon>
        <taxon>Bacillati</taxon>
        <taxon>Bacillota</taxon>
        <taxon>Clostridia</taxon>
        <taxon>Lachnospirales</taxon>
        <taxon>Lachnospiraceae</taxon>
        <taxon>Blautia</taxon>
    </lineage>
</organism>
<protein>
    <submittedName>
        <fullName evidence="7">Tetratricopeptide repeat protein</fullName>
    </submittedName>
</protein>
<evidence type="ECO:0000256" key="3">
    <source>
        <dbReference type="PROSITE-ProRule" id="PRU00339"/>
    </source>
</evidence>
<evidence type="ECO:0000256" key="2">
    <source>
        <dbReference type="ARBA" id="ARBA00022803"/>
    </source>
</evidence>
<feature type="region of interest" description="Disordered" evidence="5">
    <location>
        <begin position="458"/>
        <end position="541"/>
    </location>
</feature>
<evidence type="ECO:0000256" key="6">
    <source>
        <dbReference type="SAM" id="Phobius"/>
    </source>
</evidence>
<keyword evidence="4" id="KW-0175">Coiled coil</keyword>
<feature type="repeat" description="TPR" evidence="3">
    <location>
        <begin position="157"/>
        <end position="190"/>
    </location>
</feature>
<dbReference type="InterPro" id="IPR019734">
    <property type="entry name" value="TPR_rpt"/>
</dbReference>
<comment type="caution">
    <text evidence="7">The sequence shown here is derived from an EMBL/GenBank/DDBJ whole genome shotgun (WGS) entry which is preliminary data.</text>
</comment>
<keyword evidence="1" id="KW-0677">Repeat</keyword>
<name>A0ABR7PBI4_9FIRM</name>
<evidence type="ECO:0000313" key="8">
    <source>
        <dbReference type="Proteomes" id="UP000661649"/>
    </source>
</evidence>
<keyword evidence="6" id="KW-0812">Transmembrane</keyword>
<dbReference type="Proteomes" id="UP000661649">
    <property type="component" value="Unassembled WGS sequence"/>
</dbReference>
<reference evidence="7 8" key="1">
    <citation type="submission" date="2020-08" db="EMBL/GenBank/DDBJ databases">
        <title>Genome public.</title>
        <authorList>
            <person name="Liu C."/>
            <person name="Sun Q."/>
        </authorList>
    </citation>
    <scope>NUCLEOTIDE SEQUENCE [LARGE SCALE GENOMIC DNA]</scope>
    <source>
        <strain evidence="7 8">3_YM_SP_D4_24.mj</strain>
    </source>
</reference>
<evidence type="ECO:0000313" key="7">
    <source>
        <dbReference type="EMBL" id="MBC8628633.1"/>
    </source>
</evidence>
<dbReference type="PROSITE" id="PS50005">
    <property type="entry name" value="TPR"/>
    <property type="match status" value="1"/>
</dbReference>
<keyword evidence="8" id="KW-1185">Reference proteome</keyword>
<feature type="compositionally biased region" description="Low complexity" evidence="5">
    <location>
        <begin position="465"/>
        <end position="483"/>
    </location>
</feature>
<dbReference type="InterPro" id="IPR051012">
    <property type="entry name" value="CellSynth/LPSAsmb/PSIAsmb"/>
</dbReference>
<dbReference type="SMART" id="SM00028">
    <property type="entry name" value="TPR"/>
    <property type="match status" value="5"/>
</dbReference>
<accession>A0ABR7PBI4</accession>
<dbReference type="Pfam" id="PF14559">
    <property type="entry name" value="TPR_19"/>
    <property type="match status" value="1"/>
</dbReference>
<dbReference type="RefSeq" id="WP_117457755.1">
    <property type="nucleotide sequence ID" value="NZ_JACRTP010000003.1"/>
</dbReference>
<dbReference type="Pfam" id="PF13432">
    <property type="entry name" value="TPR_16"/>
    <property type="match status" value="1"/>
</dbReference>
<dbReference type="Pfam" id="PF07719">
    <property type="entry name" value="TPR_2"/>
    <property type="match status" value="1"/>
</dbReference>
<feature type="transmembrane region" description="Helical" evidence="6">
    <location>
        <begin position="251"/>
        <end position="270"/>
    </location>
</feature>
<feature type="compositionally biased region" description="Acidic residues" evidence="5">
    <location>
        <begin position="484"/>
        <end position="541"/>
    </location>
</feature>
<keyword evidence="6" id="KW-1133">Transmembrane helix</keyword>
<evidence type="ECO:0000256" key="4">
    <source>
        <dbReference type="SAM" id="Coils"/>
    </source>
</evidence>